<keyword evidence="4" id="KW-1185">Reference proteome</keyword>
<sequence>MSPLRTAEEHSLYPRDRHSGCCGSDSGGSMKDESSNPSTVLLTTAGAVSSETSSQSSTSPSSIPTAAVSSGRRISGAAAAGIAVAVAVAVCLLGFALALILRRRRSQGREAGQPRSGAISPFTLDRHVFGGGDVAAQKMMQPGARNASTRAPAAVTSEVDAQFTVSREQITGLASRIAALEAGNNSTQEPPPEYI</sequence>
<feature type="transmembrane region" description="Helical" evidence="2">
    <location>
        <begin position="77"/>
        <end position="101"/>
    </location>
</feature>
<comment type="caution">
    <text evidence="3">The sequence shown here is derived from an EMBL/GenBank/DDBJ whole genome shotgun (WGS) entry which is preliminary data.</text>
</comment>
<evidence type="ECO:0000256" key="2">
    <source>
        <dbReference type="SAM" id="Phobius"/>
    </source>
</evidence>
<dbReference type="EMBL" id="JACAZH010000007">
    <property type="protein sequence ID" value="KAF7364397.1"/>
    <property type="molecule type" value="Genomic_DNA"/>
</dbReference>
<evidence type="ECO:0000313" key="3">
    <source>
        <dbReference type="EMBL" id="KAF7364397.1"/>
    </source>
</evidence>
<organism evidence="3 4">
    <name type="scientific">Mycena sanguinolenta</name>
    <dbReference type="NCBI Taxonomy" id="230812"/>
    <lineage>
        <taxon>Eukaryota</taxon>
        <taxon>Fungi</taxon>
        <taxon>Dikarya</taxon>
        <taxon>Basidiomycota</taxon>
        <taxon>Agaricomycotina</taxon>
        <taxon>Agaricomycetes</taxon>
        <taxon>Agaricomycetidae</taxon>
        <taxon>Agaricales</taxon>
        <taxon>Marasmiineae</taxon>
        <taxon>Mycenaceae</taxon>
        <taxon>Mycena</taxon>
    </lineage>
</organism>
<keyword evidence="2" id="KW-0472">Membrane</keyword>
<feature type="compositionally biased region" description="Low complexity" evidence="1">
    <location>
        <begin position="47"/>
        <end position="67"/>
    </location>
</feature>
<name>A0A8H6YSI4_9AGAR</name>
<keyword evidence="2" id="KW-0812">Transmembrane</keyword>
<gene>
    <name evidence="3" type="ORF">MSAN_01100400</name>
</gene>
<keyword evidence="2" id="KW-1133">Transmembrane helix</keyword>
<protein>
    <submittedName>
        <fullName evidence="3">Uncharacterized protein</fullName>
    </submittedName>
</protein>
<feature type="region of interest" description="Disordered" evidence="1">
    <location>
        <begin position="1"/>
        <end position="67"/>
    </location>
</feature>
<reference evidence="3" key="1">
    <citation type="submission" date="2020-05" db="EMBL/GenBank/DDBJ databases">
        <title>Mycena genomes resolve the evolution of fungal bioluminescence.</title>
        <authorList>
            <person name="Tsai I.J."/>
        </authorList>
    </citation>
    <scope>NUCLEOTIDE SEQUENCE</scope>
    <source>
        <strain evidence="3">160909Yilan</strain>
    </source>
</reference>
<evidence type="ECO:0000256" key="1">
    <source>
        <dbReference type="SAM" id="MobiDB-lite"/>
    </source>
</evidence>
<feature type="compositionally biased region" description="Low complexity" evidence="1">
    <location>
        <begin position="20"/>
        <end position="29"/>
    </location>
</feature>
<accession>A0A8H6YSI4</accession>
<feature type="compositionally biased region" description="Basic and acidic residues" evidence="1">
    <location>
        <begin position="1"/>
        <end position="19"/>
    </location>
</feature>
<dbReference type="AlphaFoldDB" id="A0A8H6YSI4"/>
<proteinExistence type="predicted"/>
<dbReference type="Proteomes" id="UP000623467">
    <property type="component" value="Unassembled WGS sequence"/>
</dbReference>
<evidence type="ECO:0000313" key="4">
    <source>
        <dbReference type="Proteomes" id="UP000623467"/>
    </source>
</evidence>